<dbReference type="FunFam" id="3.20.20.70:FF:000075">
    <property type="entry name" value="Tryptophan biosynthesis protein TRP1"/>
    <property type="match status" value="1"/>
</dbReference>
<evidence type="ECO:0000256" key="2">
    <source>
        <dbReference type="ARBA" id="ARBA00004664"/>
    </source>
</evidence>
<dbReference type="GO" id="GO:0000162">
    <property type="term" value="P:L-tryptophan biosynthetic process"/>
    <property type="evidence" value="ECO:0007669"/>
    <property type="project" value="UniProtKB-UniRule"/>
</dbReference>
<keyword evidence="8 10" id="KW-0057">Aromatic amino acid biosynthesis</keyword>
<proteinExistence type="inferred from homology"/>
<dbReference type="Pfam" id="PF00697">
    <property type="entry name" value="PRAI"/>
    <property type="match status" value="1"/>
</dbReference>
<evidence type="ECO:0000256" key="5">
    <source>
        <dbReference type="ARBA" id="ARBA00022272"/>
    </source>
</evidence>
<dbReference type="Gene3D" id="3.20.20.70">
    <property type="entry name" value="Aldolase class I"/>
    <property type="match status" value="1"/>
</dbReference>
<evidence type="ECO:0000256" key="7">
    <source>
        <dbReference type="ARBA" id="ARBA00022822"/>
    </source>
</evidence>
<evidence type="ECO:0000256" key="6">
    <source>
        <dbReference type="ARBA" id="ARBA00022605"/>
    </source>
</evidence>
<dbReference type="InterPro" id="IPR013785">
    <property type="entry name" value="Aldolase_TIM"/>
</dbReference>
<dbReference type="UniPathway" id="UPA00035">
    <property type="reaction ID" value="UER00042"/>
</dbReference>
<dbReference type="InterPro" id="IPR001240">
    <property type="entry name" value="PRAI_dom"/>
</dbReference>
<comment type="pathway">
    <text evidence="2 10">Amino-acid biosynthesis; L-tryptophan biosynthesis; L-tryptophan from chorismate: step 3/5.</text>
</comment>
<dbReference type="GO" id="GO:0004640">
    <property type="term" value="F:phosphoribosylanthranilate isomerase activity"/>
    <property type="evidence" value="ECO:0007669"/>
    <property type="project" value="UniProtKB-UniRule"/>
</dbReference>
<comment type="caution">
    <text evidence="12">The sequence shown here is derived from an EMBL/GenBank/DDBJ whole genome shotgun (WGS) entry which is preliminary data.</text>
</comment>
<dbReference type="EC" id="5.3.1.24" evidence="4 10"/>
<evidence type="ECO:0000259" key="11">
    <source>
        <dbReference type="Pfam" id="PF00697"/>
    </source>
</evidence>
<evidence type="ECO:0000256" key="3">
    <source>
        <dbReference type="ARBA" id="ARBA00007571"/>
    </source>
</evidence>
<evidence type="ECO:0000256" key="9">
    <source>
        <dbReference type="ARBA" id="ARBA00023235"/>
    </source>
</evidence>
<organism evidence="12 13">
    <name type="scientific">Candidatus Aquicultor primus</name>
    <dbReference type="NCBI Taxonomy" id="1797195"/>
    <lineage>
        <taxon>Bacteria</taxon>
        <taxon>Bacillati</taxon>
        <taxon>Actinomycetota</taxon>
        <taxon>Candidatus Aquicultoria</taxon>
        <taxon>Candidatus Aquicultorales</taxon>
        <taxon>Candidatus Aquicultoraceae</taxon>
        <taxon>Candidatus Aquicultor</taxon>
    </lineage>
</organism>
<comment type="similarity">
    <text evidence="3 10">Belongs to the TrpF family.</text>
</comment>
<dbReference type="PANTHER" id="PTHR42894">
    <property type="entry name" value="N-(5'-PHOSPHORIBOSYL)ANTHRANILATE ISOMERASE"/>
    <property type="match status" value="1"/>
</dbReference>
<dbReference type="InterPro" id="IPR011060">
    <property type="entry name" value="RibuloseP-bd_barrel"/>
</dbReference>
<dbReference type="EMBL" id="MELI01000075">
    <property type="protein sequence ID" value="OFW33112.1"/>
    <property type="molecule type" value="Genomic_DNA"/>
</dbReference>
<evidence type="ECO:0000313" key="12">
    <source>
        <dbReference type="EMBL" id="OFW33112.1"/>
    </source>
</evidence>
<evidence type="ECO:0000256" key="8">
    <source>
        <dbReference type="ARBA" id="ARBA00023141"/>
    </source>
</evidence>
<dbReference type="AlphaFoldDB" id="A0A1F2UJD0"/>
<reference evidence="12 13" key="1">
    <citation type="journal article" date="2016" name="Nat. Commun.">
        <title>Thousands of microbial genomes shed light on interconnected biogeochemical processes in an aquifer system.</title>
        <authorList>
            <person name="Anantharaman K."/>
            <person name="Brown C.T."/>
            <person name="Hug L.A."/>
            <person name="Sharon I."/>
            <person name="Castelle C.J."/>
            <person name="Probst A.J."/>
            <person name="Thomas B.C."/>
            <person name="Singh A."/>
            <person name="Wilkins M.J."/>
            <person name="Karaoz U."/>
            <person name="Brodie E.L."/>
            <person name="Williams K.H."/>
            <person name="Hubbard S.S."/>
            <person name="Banfield J.F."/>
        </authorList>
    </citation>
    <scope>NUCLEOTIDE SEQUENCE [LARGE SCALE GENOMIC DNA]</scope>
</reference>
<protein>
    <recommendedName>
        <fullName evidence="5 10">N-(5'-phosphoribosyl)anthranilate isomerase</fullName>
        <shortName evidence="10">PRAI</shortName>
        <ecNumber evidence="4 10">5.3.1.24</ecNumber>
    </recommendedName>
</protein>
<comment type="catalytic activity">
    <reaction evidence="1 10">
        <text>N-(5-phospho-beta-D-ribosyl)anthranilate = 1-(2-carboxyphenylamino)-1-deoxy-D-ribulose 5-phosphate</text>
        <dbReference type="Rhea" id="RHEA:21540"/>
        <dbReference type="ChEBI" id="CHEBI:18277"/>
        <dbReference type="ChEBI" id="CHEBI:58613"/>
        <dbReference type="EC" id="5.3.1.24"/>
    </reaction>
</comment>
<dbReference type="InterPro" id="IPR044643">
    <property type="entry name" value="TrpF_fam"/>
</dbReference>
<dbReference type="PANTHER" id="PTHR42894:SF1">
    <property type="entry name" value="N-(5'-PHOSPHORIBOSYL)ANTHRANILATE ISOMERASE"/>
    <property type="match status" value="1"/>
</dbReference>
<keyword evidence="7 10" id="KW-0822">Tryptophan biosynthesis</keyword>
<gene>
    <name evidence="10" type="primary">trpF</name>
    <name evidence="12" type="ORF">A2074_00515</name>
</gene>
<dbReference type="CDD" id="cd00405">
    <property type="entry name" value="PRAI"/>
    <property type="match status" value="1"/>
</dbReference>
<evidence type="ECO:0000256" key="1">
    <source>
        <dbReference type="ARBA" id="ARBA00001164"/>
    </source>
</evidence>
<feature type="domain" description="N-(5'phosphoribosyl) anthranilate isomerase (PRAI)" evidence="11">
    <location>
        <begin position="4"/>
        <end position="211"/>
    </location>
</feature>
<keyword evidence="6 10" id="KW-0028">Amino-acid biosynthesis</keyword>
<accession>A0A1F2UJD0</accession>
<keyword evidence="9 10" id="KW-0413">Isomerase</keyword>
<dbReference type="HAMAP" id="MF_00135">
    <property type="entry name" value="PRAI"/>
    <property type="match status" value="1"/>
</dbReference>
<evidence type="ECO:0000256" key="10">
    <source>
        <dbReference type="HAMAP-Rule" id="MF_00135"/>
    </source>
</evidence>
<sequence length="218" mass="24262">MTRVKICGITNKEDALLAVELGAHALGFVFADSPRRIEPDQALEVIDEVSPFVATVGVFVNTPVGDVQRIADYCNLDAVQLHGDETPEYCGQLQVKAIKAFRMRNYTEIEEWLFREDEFEAETLLEPCKNVKAFLVDAYAKGLRGGTGIHLNWELVRNLESRKPIILAGGLNPKNVALAIKVVKPYAVDVGSGVELKPGKKDKYKLREFMKAVCECDH</sequence>
<evidence type="ECO:0000256" key="4">
    <source>
        <dbReference type="ARBA" id="ARBA00012572"/>
    </source>
</evidence>
<name>A0A1F2UJD0_9ACTN</name>
<evidence type="ECO:0000313" key="13">
    <source>
        <dbReference type="Proteomes" id="UP000178086"/>
    </source>
</evidence>
<dbReference type="Proteomes" id="UP000178086">
    <property type="component" value="Unassembled WGS sequence"/>
</dbReference>
<dbReference type="NCBIfam" id="NF002298">
    <property type="entry name" value="PRK01222.1-4"/>
    <property type="match status" value="1"/>
</dbReference>
<dbReference type="SUPFAM" id="SSF51366">
    <property type="entry name" value="Ribulose-phoshate binding barrel"/>
    <property type="match status" value="1"/>
</dbReference>